<sequence>MSDTAPALDLSLDDAGALAPLVSAQEAADRIAAGAFLVDTRSEAGRSANGEVPGATVIDRFQVDALFDADSPTRLPQVTGPDTPIVVLCGSVRGSGPVAAALIAKGFTDVVHVEGGFPAWKDAGLPADPPVAPQG</sequence>
<protein>
    <submittedName>
        <fullName evidence="2">Sulfurtransferase</fullName>
    </submittedName>
</protein>
<dbReference type="AlphaFoldDB" id="A0A7K1FR75"/>
<evidence type="ECO:0000313" key="2">
    <source>
        <dbReference type="EMBL" id="MTD16636.1"/>
    </source>
</evidence>
<keyword evidence="3" id="KW-1185">Reference proteome</keyword>
<dbReference type="SMART" id="SM00450">
    <property type="entry name" value="RHOD"/>
    <property type="match status" value="1"/>
</dbReference>
<dbReference type="RefSeq" id="WP_154770652.1">
    <property type="nucleotide sequence ID" value="NZ_WLYK01000011.1"/>
</dbReference>
<dbReference type="Proteomes" id="UP000460221">
    <property type="component" value="Unassembled WGS sequence"/>
</dbReference>
<organism evidence="2 3">
    <name type="scientific">Nakamurella alba</name>
    <dbReference type="NCBI Taxonomy" id="2665158"/>
    <lineage>
        <taxon>Bacteria</taxon>
        <taxon>Bacillati</taxon>
        <taxon>Actinomycetota</taxon>
        <taxon>Actinomycetes</taxon>
        <taxon>Nakamurellales</taxon>
        <taxon>Nakamurellaceae</taxon>
        <taxon>Nakamurella</taxon>
    </lineage>
</organism>
<dbReference type="Pfam" id="PF00581">
    <property type="entry name" value="Rhodanese"/>
    <property type="match status" value="1"/>
</dbReference>
<dbReference type="GO" id="GO:0016740">
    <property type="term" value="F:transferase activity"/>
    <property type="evidence" value="ECO:0007669"/>
    <property type="project" value="UniProtKB-KW"/>
</dbReference>
<dbReference type="PANTHER" id="PTHR43031:SF1">
    <property type="entry name" value="PYRIDINE NUCLEOTIDE-DISULPHIDE OXIDOREDUCTASE"/>
    <property type="match status" value="1"/>
</dbReference>
<proteinExistence type="predicted"/>
<evidence type="ECO:0000313" key="3">
    <source>
        <dbReference type="Proteomes" id="UP000460221"/>
    </source>
</evidence>
<reference evidence="2 3" key="1">
    <citation type="submission" date="2019-11" db="EMBL/GenBank/DDBJ databases">
        <authorList>
            <person name="Jiang L.-Q."/>
        </authorList>
    </citation>
    <scope>NUCLEOTIDE SEQUENCE [LARGE SCALE GENOMIC DNA]</scope>
    <source>
        <strain evidence="2 3">YIM 132087</strain>
    </source>
</reference>
<dbReference type="InterPro" id="IPR050229">
    <property type="entry name" value="GlpE_sulfurtransferase"/>
</dbReference>
<dbReference type="EMBL" id="WLYK01000011">
    <property type="protein sequence ID" value="MTD16636.1"/>
    <property type="molecule type" value="Genomic_DNA"/>
</dbReference>
<feature type="domain" description="Rhodanese" evidence="1">
    <location>
        <begin position="31"/>
        <end position="129"/>
    </location>
</feature>
<evidence type="ECO:0000259" key="1">
    <source>
        <dbReference type="PROSITE" id="PS50206"/>
    </source>
</evidence>
<dbReference type="Gene3D" id="3.40.250.10">
    <property type="entry name" value="Rhodanese-like domain"/>
    <property type="match status" value="1"/>
</dbReference>
<comment type="caution">
    <text evidence="2">The sequence shown here is derived from an EMBL/GenBank/DDBJ whole genome shotgun (WGS) entry which is preliminary data.</text>
</comment>
<dbReference type="PROSITE" id="PS50206">
    <property type="entry name" value="RHODANESE_3"/>
    <property type="match status" value="1"/>
</dbReference>
<dbReference type="SUPFAM" id="SSF52821">
    <property type="entry name" value="Rhodanese/Cell cycle control phosphatase"/>
    <property type="match status" value="1"/>
</dbReference>
<accession>A0A7K1FR75</accession>
<name>A0A7K1FR75_9ACTN</name>
<keyword evidence="2" id="KW-0808">Transferase</keyword>
<gene>
    <name evidence="2" type="ORF">GIS00_22120</name>
</gene>
<dbReference type="CDD" id="cd00158">
    <property type="entry name" value="RHOD"/>
    <property type="match status" value="1"/>
</dbReference>
<dbReference type="PANTHER" id="PTHR43031">
    <property type="entry name" value="FAD-DEPENDENT OXIDOREDUCTASE"/>
    <property type="match status" value="1"/>
</dbReference>
<dbReference type="InterPro" id="IPR036873">
    <property type="entry name" value="Rhodanese-like_dom_sf"/>
</dbReference>
<dbReference type="InterPro" id="IPR001763">
    <property type="entry name" value="Rhodanese-like_dom"/>
</dbReference>